<dbReference type="EMBL" id="LAZR01006334">
    <property type="protein sequence ID" value="KKM92919.1"/>
    <property type="molecule type" value="Genomic_DNA"/>
</dbReference>
<name>A0A0F9LDD7_9ZZZZ</name>
<dbReference type="AlphaFoldDB" id="A0A0F9LDD7"/>
<gene>
    <name evidence="1" type="ORF">LCGC14_1213560</name>
</gene>
<protein>
    <submittedName>
        <fullName evidence="1">Uncharacterized protein</fullName>
    </submittedName>
</protein>
<accession>A0A0F9LDD7</accession>
<proteinExistence type="predicted"/>
<reference evidence="1" key="1">
    <citation type="journal article" date="2015" name="Nature">
        <title>Complex archaea that bridge the gap between prokaryotes and eukaryotes.</title>
        <authorList>
            <person name="Spang A."/>
            <person name="Saw J.H."/>
            <person name="Jorgensen S.L."/>
            <person name="Zaremba-Niedzwiedzka K."/>
            <person name="Martijn J."/>
            <person name="Lind A.E."/>
            <person name="van Eijk R."/>
            <person name="Schleper C."/>
            <person name="Guy L."/>
            <person name="Ettema T.J."/>
        </authorList>
    </citation>
    <scope>NUCLEOTIDE SEQUENCE</scope>
</reference>
<organism evidence="1">
    <name type="scientific">marine sediment metagenome</name>
    <dbReference type="NCBI Taxonomy" id="412755"/>
    <lineage>
        <taxon>unclassified sequences</taxon>
        <taxon>metagenomes</taxon>
        <taxon>ecological metagenomes</taxon>
    </lineage>
</organism>
<comment type="caution">
    <text evidence="1">The sequence shown here is derived from an EMBL/GenBank/DDBJ whole genome shotgun (WGS) entry which is preliminary data.</text>
</comment>
<evidence type="ECO:0000313" key="1">
    <source>
        <dbReference type="EMBL" id="KKM92919.1"/>
    </source>
</evidence>
<sequence>MRAKFYDLTFFLKRQGISLVKRGKHVWIQENVYKYSGGEKFQYIAQFPPWVKKGNCVKQYIVYLKVYSKQNTAGPHKRV</sequence>